<gene>
    <name evidence="1" type="ORF">EVAR_65095_1</name>
</gene>
<dbReference type="EMBL" id="BGZK01001537">
    <property type="protein sequence ID" value="GBP81917.1"/>
    <property type="molecule type" value="Genomic_DNA"/>
</dbReference>
<dbReference type="Proteomes" id="UP000299102">
    <property type="component" value="Unassembled WGS sequence"/>
</dbReference>
<dbReference type="PROSITE" id="PS51257">
    <property type="entry name" value="PROKAR_LIPOPROTEIN"/>
    <property type="match status" value="1"/>
</dbReference>
<dbReference type="AlphaFoldDB" id="A0A4C1Z5I6"/>
<evidence type="ECO:0000313" key="1">
    <source>
        <dbReference type="EMBL" id="GBP81917.1"/>
    </source>
</evidence>
<keyword evidence="2" id="KW-1185">Reference proteome</keyword>
<reference evidence="1 2" key="1">
    <citation type="journal article" date="2019" name="Commun. Biol.">
        <title>The bagworm genome reveals a unique fibroin gene that provides high tensile strength.</title>
        <authorList>
            <person name="Kono N."/>
            <person name="Nakamura H."/>
            <person name="Ohtoshi R."/>
            <person name="Tomita M."/>
            <person name="Numata K."/>
            <person name="Arakawa K."/>
        </authorList>
    </citation>
    <scope>NUCLEOTIDE SEQUENCE [LARGE SCALE GENOMIC DNA]</scope>
</reference>
<evidence type="ECO:0000313" key="2">
    <source>
        <dbReference type="Proteomes" id="UP000299102"/>
    </source>
</evidence>
<sequence>MPRFAAGAGLGYLSWSASCAHHLRIVSREFTRSPFDLFFSARDTLMIMIYENTENLLTAGLKLFCNVSPGKTLAHVPNVFSKTRLYVPNLVLSLIYNSFDNDFRIQFANDAEEAYMAISDRTHVNTVIIGRIMNRFSLVACLRGVTSSNPVKSTALYIPNESMSANCEGH</sequence>
<name>A0A4C1Z5I6_EUMVA</name>
<proteinExistence type="predicted"/>
<organism evidence="1 2">
    <name type="scientific">Eumeta variegata</name>
    <name type="common">Bagworm moth</name>
    <name type="synonym">Eumeta japonica</name>
    <dbReference type="NCBI Taxonomy" id="151549"/>
    <lineage>
        <taxon>Eukaryota</taxon>
        <taxon>Metazoa</taxon>
        <taxon>Ecdysozoa</taxon>
        <taxon>Arthropoda</taxon>
        <taxon>Hexapoda</taxon>
        <taxon>Insecta</taxon>
        <taxon>Pterygota</taxon>
        <taxon>Neoptera</taxon>
        <taxon>Endopterygota</taxon>
        <taxon>Lepidoptera</taxon>
        <taxon>Glossata</taxon>
        <taxon>Ditrysia</taxon>
        <taxon>Tineoidea</taxon>
        <taxon>Psychidae</taxon>
        <taxon>Oiketicinae</taxon>
        <taxon>Eumeta</taxon>
    </lineage>
</organism>
<protein>
    <submittedName>
        <fullName evidence="1">Uncharacterized protein</fullName>
    </submittedName>
</protein>
<accession>A0A4C1Z5I6</accession>
<comment type="caution">
    <text evidence="1">The sequence shown here is derived from an EMBL/GenBank/DDBJ whole genome shotgun (WGS) entry which is preliminary data.</text>
</comment>